<evidence type="ECO:0000259" key="2">
    <source>
        <dbReference type="PROSITE" id="PS50405"/>
    </source>
</evidence>
<dbReference type="EMBL" id="JACDXW010000005">
    <property type="protein sequence ID" value="MCB5364144.1"/>
    <property type="molecule type" value="Genomic_DNA"/>
</dbReference>
<organism evidence="3 4">
    <name type="scientific">Mesopusillimonas faecipullorum</name>
    <dbReference type="NCBI Taxonomy" id="2755040"/>
    <lineage>
        <taxon>Bacteria</taxon>
        <taxon>Pseudomonadati</taxon>
        <taxon>Pseudomonadota</taxon>
        <taxon>Betaproteobacteria</taxon>
        <taxon>Burkholderiales</taxon>
        <taxon>Alcaligenaceae</taxon>
        <taxon>Mesopusillimonas</taxon>
    </lineage>
</organism>
<gene>
    <name evidence="3" type="ORF">H0484_10345</name>
</gene>
<dbReference type="SFLD" id="SFLDG00358">
    <property type="entry name" value="Main_(cytGST)"/>
    <property type="match status" value="1"/>
</dbReference>
<evidence type="ECO:0000313" key="4">
    <source>
        <dbReference type="Proteomes" id="UP000776983"/>
    </source>
</evidence>
<dbReference type="PROSITE" id="PS50405">
    <property type="entry name" value="GST_CTER"/>
    <property type="match status" value="1"/>
</dbReference>
<dbReference type="Pfam" id="PF13410">
    <property type="entry name" value="GST_C_2"/>
    <property type="match status" value="1"/>
</dbReference>
<dbReference type="InterPro" id="IPR010987">
    <property type="entry name" value="Glutathione-S-Trfase_C-like"/>
</dbReference>
<sequence length="263" mass="29637">MPPSCRAEREHTMLTLYHALISTCSQRVRMALAEKGLVWTEHRISLPDNEHLTPEYLAINPNGLVPSLVHNGQAIHDSSVIMEYLEDVFPAQALRPADPVRLARMRAWTHYIDEVPSAATRIPSFHYVFGKGLRHLPRPVLEDLAAQRPLRKHMYLRIGPEGFSAQDLAQAWEQLEQSFQRMEAALAHGPWLNGEDFSLADISMLPVIVRMEDLGYAPLWSDRPRLADWYARITARPAFEAAFPPGSRLTLPPDTGVLPGLGQ</sequence>
<dbReference type="Gene3D" id="3.40.30.10">
    <property type="entry name" value="Glutaredoxin"/>
    <property type="match status" value="1"/>
</dbReference>
<dbReference type="PANTHER" id="PTHR44051:SF8">
    <property type="entry name" value="GLUTATHIONE S-TRANSFERASE GSTA"/>
    <property type="match status" value="1"/>
</dbReference>
<evidence type="ECO:0000313" key="3">
    <source>
        <dbReference type="EMBL" id="MCB5364144.1"/>
    </source>
</evidence>
<proteinExistence type="predicted"/>
<dbReference type="SUPFAM" id="SSF47616">
    <property type="entry name" value="GST C-terminal domain-like"/>
    <property type="match status" value="1"/>
</dbReference>
<dbReference type="InterPro" id="IPR004045">
    <property type="entry name" value="Glutathione_S-Trfase_N"/>
</dbReference>
<dbReference type="SUPFAM" id="SSF52833">
    <property type="entry name" value="Thioredoxin-like"/>
    <property type="match status" value="1"/>
</dbReference>
<dbReference type="CDD" id="cd00299">
    <property type="entry name" value="GST_C_family"/>
    <property type="match status" value="1"/>
</dbReference>
<comment type="caution">
    <text evidence="3">The sequence shown here is derived from an EMBL/GenBank/DDBJ whole genome shotgun (WGS) entry which is preliminary data.</text>
</comment>
<dbReference type="InterPro" id="IPR040079">
    <property type="entry name" value="Glutathione_S-Trfase"/>
</dbReference>
<evidence type="ECO:0000259" key="1">
    <source>
        <dbReference type="PROSITE" id="PS50404"/>
    </source>
</evidence>
<dbReference type="Gene3D" id="1.20.1050.10">
    <property type="match status" value="1"/>
</dbReference>
<reference evidence="3 4" key="1">
    <citation type="submission" date="2020-07" db="EMBL/GenBank/DDBJ databases">
        <title>Pusillimonas sp. nov., isolated from poultry manure in Taiwan.</title>
        <authorList>
            <person name="Lin S.-Y."/>
            <person name="Tang Y.-S."/>
            <person name="Young C.-C."/>
        </authorList>
    </citation>
    <scope>NUCLEOTIDE SEQUENCE [LARGE SCALE GENOMIC DNA]</scope>
    <source>
        <strain evidence="3 4">CC-YST705</strain>
    </source>
</reference>
<dbReference type="InterPro" id="IPR036249">
    <property type="entry name" value="Thioredoxin-like_sf"/>
</dbReference>
<dbReference type="PANTHER" id="PTHR44051">
    <property type="entry name" value="GLUTATHIONE S-TRANSFERASE-RELATED"/>
    <property type="match status" value="1"/>
</dbReference>
<feature type="domain" description="GST C-terminal" evidence="2">
    <location>
        <begin position="98"/>
        <end position="257"/>
    </location>
</feature>
<dbReference type="PROSITE" id="PS50404">
    <property type="entry name" value="GST_NTER"/>
    <property type="match status" value="1"/>
</dbReference>
<protein>
    <submittedName>
        <fullName evidence="3">Glutathione S-transferase family protein</fullName>
    </submittedName>
</protein>
<accession>A0ABS8CEA2</accession>
<name>A0ABS8CEA2_9BURK</name>
<dbReference type="Proteomes" id="UP000776983">
    <property type="component" value="Unassembled WGS sequence"/>
</dbReference>
<dbReference type="Pfam" id="PF13409">
    <property type="entry name" value="GST_N_2"/>
    <property type="match status" value="1"/>
</dbReference>
<feature type="domain" description="GST N-terminal" evidence="1">
    <location>
        <begin position="12"/>
        <end position="93"/>
    </location>
</feature>
<dbReference type="SFLD" id="SFLDS00019">
    <property type="entry name" value="Glutathione_Transferase_(cytos"/>
    <property type="match status" value="1"/>
</dbReference>
<keyword evidence="4" id="KW-1185">Reference proteome</keyword>
<dbReference type="InterPro" id="IPR036282">
    <property type="entry name" value="Glutathione-S-Trfase_C_sf"/>
</dbReference>